<reference evidence="2 3" key="1">
    <citation type="submission" date="2017-05" db="EMBL/GenBank/DDBJ databases">
        <authorList>
            <person name="Varghese N."/>
            <person name="Submissions S."/>
        </authorList>
    </citation>
    <scope>NUCLEOTIDE SEQUENCE [LARGE SCALE GENOMIC DNA]</scope>
    <source>
        <strain evidence="2 3">DSM 15949</strain>
    </source>
</reference>
<evidence type="ECO:0000313" key="2">
    <source>
        <dbReference type="EMBL" id="SMP25822.1"/>
    </source>
</evidence>
<name>A0ABY1P3S9_9HYPH</name>
<protein>
    <recommendedName>
        <fullName evidence="1">Glyoxalase-related protein domain-containing protein</fullName>
    </recommendedName>
</protein>
<dbReference type="EMBL" id="FXTT01000003">
    <property type="protein sequence ID" value="SMP25822.1"/>
    <property type="molecule type" value="Genomic_DNA"/>
</dbReference>
<dbReference type="Proteomes" id="UP001157914">
    <property type="component" value="Unassembled WGS sequence"/>
</dbReference>
<keyword evidence="3" id="KW-1185">Reference proteome</keyword>
<feature type="domain" description="Glyoxalase-related protein" evidence="1">
    <location>
        <begin position="2"/>
        <end position="140"/>
    </location>
</feature>
<gene>
    <name evidence="2" type="ORF">SAMN06265374_2613</name>
</gene>
<dbReference type="RefSeq" id="WP_155190388.1">
    <property type="nucleotide sequence ID" value="NZ_BAAAEA010000002.1"/>
</dbReference>
<evidence type="ECO:0000313" key="3">
    <source>
        <dbReference type="Proteomes" id="UP001157914"/>
    </source>
</evidence>
<proteinExistence type="predicted"/>
<comment type="caution">
    <text evidence="2">The sequence shown here is derived from an EMBL/GenBank/DDBJ whole genome shotgun (WGS) entry which is preliminary data.</text>
</comment>
<accession>A0ABY1P3S9</accession>
<evidence type="ECO:0000259" key="1">
    <source>
        <dbReference type="Pfam" id="PF20066"/>
    </source>
</evidence>
<organism evidence="2 3">
    <name type="scientific">Roseibium denhamense</name>
    <dbReference type="NCBI Taxonomy" id="76305"/>
    <lineage>
        <taxon>Bacteria</taxon>
        <taxon>Pseudomonadati</taxon>
        <taxon>Pseudomonadota</taxon>
        <taxon>Alphaproteobacteria</taxon>
        <taxon>Hyphomicrobiales</taxon>
        <taxon>Stappiaceae</taxon>
        <taxon>Roseibium</taxon>
    </lineage>
</organism>
<sequence length="143" mass="15516">MTLPSVTDLKQQAKRLRSALASKGQTVSHSETLEMIASQHGYRDWNTCCAAAGNGPMQPFAVGDRVTGTYLQQPFEGVVTGLSSLPNKSGYRATVQFDKPVDVVTFESFSAWRSRVVCLIAGDGVALKKTSNGEPYMRLRQAS</sequence>
<dbReference type="Pfam" id="PF20066">
    <property type="entry name" value="Glyoxalase_8"/>
    <property type="match status" value="1"/>
</dbReference>
<dbReference type="InterPro" id="IPR045517">
    <property type="entry name" value="Glyoxalase_8"/>
</dbReference>